<organism evidence="2 3">
    <name type="scientific">Aureimonas phyllosphaerae</name>
    <dbReference type="NCBI Taxonomy" id="1166078"/>
    <lineage>
        <taxon>Bacteria</taxon>
        <taxon>Pseudomonadati</taxon>
        <taxon>Pseudomonadota</taxon>
        <taxon>Alphaproteobacteria</taxon>
        <taxon>Hyphomicrobiales</taxon>
        <taxon>Aurantimonadaceae</taxon>
        <taxon>Aureimonas</taxon>
    </lineage>
</organism>
<dbReference type="AlphaFoldDB" id="A0A7W6FW16"/>
<dbReference type="OrthoDB" id="8264584at2"/>
<keyword evidence="3" id="KW-1185">Reference proteome</keyword>
<dbReference type="EMBL" id="JACIDO010000011">
    <property type="protein sequence ID" value="MBB3937711.1"/>
    <property type="molecule type" value="Genomic_DNA"/>
</dbReference>
<comment type="caution">
    <text evidence="2">The sequence shown here is derived from an EMBL/GenBank/DDBJ whole genome shotgun (WGS) entry which is preliminary data.</text>
</comment>
<keyword evidence="1" id="KW-0732">Signal</keyword>
<dbReference type="RefSeq" id="WP_090964685.1">
    <property type="nucleotide sequence ID" value="NZ_FOOA01000014.1"/>
</dbReference>
<reference evidence="2 3" key="1">
    <citation type="submission" date="2020-08" db="EMBL/GenBank/DDBJ databases">
        <title>Genomic Encyclopedia of Type Strains, Phase IV (KMG-IV): sequencing the most valuable type-strain genomes for metagenomic binning, comparative biology and taxonomic classification.</title>
        <authorList>
            <person name="Goeker M."/>
        </authorList>
    </citation>
    <scope>NUCLEOTIDE SEQUENCE [LARGE SCALE GENOMIC DNA]</scope>
    <source>
        <strain evidence="2 3">DSM 25024</strain>
    </source>
</reference>
<protein>
    <submittedName>
        <fullName evidence="2">TRAP-type uncharacterized transport system substrate-binding protein</fullName>
    </submittedName>
</protein>
<proteinExistence type="predicted"/>
<dbReference type="PANTHER" id="PTHR42941:SF1">
    <property type="entry name" value="SLL1037 PROTEIN"/>
    <property type="match status" value="1"/>
</dbReference>
<sequence length="292" mass="30523">MAIRLAAFAAATLMGAAAPALADAPLRVCTASKSGNYFAFAEQLRRTLNGAVVVEPIATEGSWKNLDLLKKGDCDAAVIQSDADTVYRSSNAGAGLAVQRVGAVFKETLNLVCNASLGIDDLGDLISKKPKVAIGKFGSGSWVSWNGLVHADKVEGGDEYSVIPTEPVGDALALTQIVDGSDVGCMFFTSAKNSDFVARIASVAGKGSVLDFVDVVDKDFNDTLDAKGKPLYEPTAVKYEGFGHWGSTDTLSVTALFYVSDAWIAANPDAFDDVVSSFLPVAANLRAARGLD</sequence>
<dbReference type="InterPro" id="IPR011852">
    <property type="entry name" value="TRAP_TAXI"/>
</dbReference>
<feature type="signal peptide" evidence="1">
    <location>
        <begin position="1"/>
        <end position="22"/>
    </location>
</feature>
<dbReference type="SUPFAM" id="SSF53850">
    <property type="entry name" value="Periplasmic binding protein-like II"/>
    <property type="match status" value="1"/>
</dbReference>
<evidence type="ECO:0000256" key="1">
    <source>
        <dbReference type="SAM" id="SignalP"/>
    </source>
</evidence>
<dbReference type="Proteomes" id="UP000531216">
    <property type="component" value="Unassembled WGS sequence"/>
</dbReference>
<evidence type="ECO:0000313" key="2">
    <source>
        <dbReference type="EMBL" id="MBB3937711.1"/>
    </source>
</evidence>
<name>A0A7W6FW16_9HYPH</name>
<feature type="chain" id="PRO_5031003544" evidence="1">
    <location>
        <begin position="23"/>
        <end position="292"/>
    </location>
</feature>
<dbReference type="Gene3D" id="3.40.190.10">
    <property type="entry name" value="Periplasmic binding protein-like II"/>
    <property type="match status" value="1"/>
</dbReference>
<dbReference type="PANTHER" id="PTHR42941">
    <property type="entry name" value="SLL1037 PROTEIN"/>
    <property type="match status" value="1"/>
</dbReference>
<gene>
    <name evidence="2" type="ORF">GGR05_003879</name>
</gene>
<evidence type="ECO:0000313" key="3">
    <source>
        <dbReference type="Proteomes" id="UP000531216"/>
    </source>
</evidence>
<accession>A0A7W6FW16</accession>
<dbReference type="Pfam" id="PF16868">
    <property type="entry name" value="NMT1_3"/>
    <property type="match status" value="1"/>
</dbReference>